<keyword evidence="7 8" id="KW-0472">Membrane</keyword>
<dbReference type="GO" id="GO:0022857">
    <property type="term" value="F:transmembrane transporter activity"/>
    <property type="evidence" value="ECO:0007669"/>
    <property type="project" value="InterPro"/>
</dbReference>
<feature type="transmembrane region" description="Helical" evidence="8">
    <location>
        <begin position="60"/>
        <end position="80"/>
    </location>
</feature>
<feature type="transmembrane region" description="Helical" evidence="8">
    <location>
        <begin position="234"/>
        <end position="256"/>
    </location>
</feature>
<dbReference type="SUPFAM" id="SSF81345">
    <property type="entry name" value="ABC transporter involved in vitamin B12 uptake, BtuC"/>
    <property type="match status" value="1"/>
</dbReference>
<dbReference type="RefSeq" id="WP_031391466.1">
    <property type="nucleotide sequence ID" value="NZ_JPNB01000002.1"/>
</dbReference>
<evidence type="ECO:0000256" key="8">
    <source>
        <dbReference type="SAM" id="Phobius"/>
    </source>
</evidence>
<evidence type="ECO:0000256" key="6">
    <source>
        <dbReference type="ARBA" id="ARBA00022989"/>
    </source>
</evidence>
<evidence type="ECO:0000256" key="4">
    <source>
        <dbReference type="ARBA" id="ARBA00022475"/>
    </source>
</evidence>
<dbReference type="InterPro" id="IPR000522">
    <property type="entry name" value="ABC_transptr_permease_BtuC"/>
</dbReference>
<reference evidence="9 10" key="1">
    <citation type="submission" date="2019-03" db="EMBL/GenBank/DDBJ databases">
        <title>Genomic Encyclopedia of Type Strains, Phase IV (KMG-IV): sequencing the most valuable type-strain genomes for metagenomic binning, comparative biology and taxonomic classification.</title>
        <authorList>
            <person name="Goeker M."/>
        </authorList>
    </citation>
    <scope>NUCLEOTIDE SEQUENCE [LARGE SCALE GENOMIC DNA]</scope>
    <source>
        <strain evidence="9 10">DSM 100556</strain>
    </source>
</reference>
<feature type="transmembrane region" description="Helical" evidence="8">
    <location>
        <begin position="276"/>
        <end position="295"/>
    </location>
</feature>
<comment type="similarity">
    <text evidence="2">Belongs to the binding-protein-dependent transport system permease family. FecCD subfamily.</text>
</comment>
<comment type="caution">
    <text evidence="9">The sequence shown here is derived from an EMBL/GenBank/DDBJ whole genome shotgun (WGS) entry which is preliminary data.</text>
</comment>
<evidence type="ECO:0000256" key="7">
    <source>
        <dbReference type="ARBA" id="ARBA00023136"/>
    </source>
</evidence>
<organism evidence="9 10">
    <name type="scientific">Kineothrix alysoides</name>
    <dbReference type="NCBI Taxonomy" id="1469948"/>
    <lineage>
        <taxon>Bacteria</taxon>
        <taxon>Bacillati</taxon>
        <taxon>Bacillota</taxon>
        <taxon>Clostridia</taxon>
        <taxon>Lachnospirales</taxon>
        <taxon>Lachnospiraceae</taxon>
        <taxon>Kineothrix</taxon>
    </lineage>
</organism>
<comment type="subcellular location">
    <subcellularLocation>
        <location evidence="1">Cell membrane</location>
        <topology evidence="1">Multi-pass membrane protein</topology>
    </subcellularLocation>
</comment>
<evidence type="ECO:0000256" key="1">
    <source>
        <dbReference type="ARBA" id="ARBA00004651"/>
    </source>
</evidence>
<feature type="transmembrane region" description="Helical" evidence="8">
    <location>
        <begin position="302"/>
        <end position="322"/>
    </location>
</feature>
<dbReference type="Gene3D" id="1.10.3470.10">
    <property type="entry name" value="ABC transporter involved in vitamin B12 uptake, BtuC"/>
    <property type="match status" value="1"/>
</dbReference>
<keyword evidence="3" id="KW-0813">Transport</keyword>
<dbReference type="Pfam" id="PF01032">
    <property type="entry name" value="FecCD"/>
    <property type="match status" value="1"/>
</dbReference>
<name>A0A4R1QSI4_9FIRM</name>
<feature type="transmembrane region" description="Helical" evidence="8">
    <location>
        <begin position="117"/>
        <end position="135"/>
    </location>
</feature>
<proteinExistence type="inferred from homology"/>
<keyword evidence="5 8" id="KW-0812">Transmembrane</keyword>
<dbReference type="STRING" id="1469948.GCA_000732725_02801"/>
<keyword evidence="6 8" id="KW-1133">Transmembrane helix</keyword>
<dbReference type="Proteomes" id="UP000295718">
    <property type="component" value="Unassembled WGS sequence"/>
</dbReference>
<evidence type="ECO:0000256" key="5">
    <source>
        <dbReference type="ARBA" id="ARBA00022692"/>
    </source>
</evidence>
<dbReference type="PANTHER" id="PTHR30472:SF1">
    <property type="entry name" value="FE(3+) DICITRATE TRANSPORT SYSTEM PERMEASE PROTEIN FECC-RELATED"/>
    <property type="match status" value="1"/>
</dbReference>
<dbReference type="GO" id="GO:0005886">
    <property type="term" value="C:plasma membrane"/>
    <property type="evidence" value="ECO:0007669"/>
    <property type="project" value="UniProtKB-SubCell"/>
</dbReference>
<protein>
    <submittedName>
        <fullName evidence="9">Iron complex transport system permease protein</fullName>
    </submittedName>
</protein>
<evidence type="ECO:0000313" key="10">
    <source>
        <dbReference type="Proteomes" id="UP000295718"/>
    </source>
</evidence>
<feature type="transmembrane region" description="Helical" evidence="8">
    <location>
        <begin position="147"/>
        <end position="168"/>
    </location>
</feature>
<keyword evidence="4" id="KW-1003">Cell membrane</keyword>
<dbReference type="AlphaFoldDB" id="A0A4R1QSI4"/>
<keyword evidence="10" id="KW-1185">Reference proteome</keyword>
<evidence type="ECO:0000256" key="2">
    <source>
        <dbReference type="ARBA" id="ARBA00007935"/>
    </source>
</evidence>
<dbReference type="EMBL" id="SLUO01000010">
    <property type="protein sequence ID" value="TCL56859.1"/>
    <property type="molecule type" value="Genomic_DNA"/>
</dbReference>
<dbReference type="OrthoDB" id="9792889at2"/>
<dbReference type="GO" id="GO:0033214">
    <property type="term" value="P:siderophore-iron import into cell"/>
    <property type="evidence" value="ECO:0007669"/>
    <property type="project" value="TreeGrafter"/>
</dbReference>
<feature type="transmembrane region" description="Helical" evidence="8">
    <location>
        <begin position="92"/>
        <end position="111"/>
    </location>
</feature>
<sequence>MKRNTIILTAAGVLLLFAGMIMSVHIGAKNIPVSEIYRAFFHYDDSLNAKLVREVRLPRMLLAVLVGGMLSLAGTMMQGIMRNPIAEPSVMGVTQGATLAVSIAAVSSFAGGIYGNFFMGLLGAAGSGILILVFTMGKASNQSISRILLAGTALSTFFLSLASVVALLGNRSQELAFWVAGGLRQAGWVQVAVVAAAGGFFSILAFSYAGKINIISLGDDAAAGLGISPERIKLLIILYLVPICGVCVAAAGNIGYLGLFVPHIIRKLIGNDYRRLMPLSFLYGSTILVLADIAARTISAPYELPVGLFTACMGVPVFLMLVRKEKR</sequence>
<accession>A0A4R1QSI4</accession>
<dbReference type="FunFam" id="1.10.3470.10:FF:000001">
    <property type="entry name" value="Vitamin B12 ABC transporter permease BtuC"/>
    <property type="match status" value="1"/>
</dbReference>
<dbReference type="CDD" id="cd06550">
    <property type="entry name" value="TM_ABC_iron-siderophores_like"/>
    <property type="match status" value="1"/>
</dbReference>
<evidence type="ECO:0000256" key="3">
    <source>
        <dbReference type="ARBA" id="ARBA00022448"/>
    </source>
</evidence>
<dbReference type="InterPro" id="IPR037294">
    <property type="entry name" value="ABC_BtuC-like"/>
</dbReference>
<dbReference type="PANTHER" id="PTHR30472">
    <property type="entry name" value="FERRIC ENTEROBACTIN TRANSPORT SYSTEM PERMEASE PROTEIN"/>
    <property type="match status" value="1"/>
</dbReference>
<evidence type="ECO:0000313" key="9">
    <source>
        <dbReference type="EMBL" id="TCL56859.1"/>
    </source>
</evidence>
<gene>
    <name evidence="9" type="ORF">EDD76_11031</name>
</gene>
<feature type="transmembrane region" description="Helical" evidence="8">
    <location>
        <begin position="188"/>
        <end position="209"/>
    </location>
</feature>